<evidence type="ECO:0000256" key="5">
    <source>
        <dbReference type="ARBA" id="ARBA00022801"/>
    </source>
</evidence>
<comment type="catalytic activity">
    <reaction evidence="1">
        <text>a ribonucleoside 5'-phosphate + H2O = a ribonucleoside + phosphate</text>
        <dbReference type="Rhea" id="RHEA:12484"/>
        <dbReference type="ChEBI" id="CHEBI:15377"/>
        <dbReference type="ChEBI" id="CHEBI:18254"/>
        <dbReference type="ChEBI" id="CHEBI:43474"/>
        <dbReference type="ChEBI" id="CHEBI:58043"/>
        <dbReference type="EC" id="3.1.3.5"/>
    </reaction>
</comment>
<comment type="similarity">
    <text evidence="2">Belongs to the SurE nucleotidase family.</text>
</comment>
<dbReference type="EC" id="3.1.3.5" evidence="3"/>
<reference evidence="8" key="1">
    <citation type="submission" date="2021-01" db="EMBL/GenBank/DDBJ databases">
        <title>Genome public.</title>
        <authorList>
            <person name="Liu C."/>
            <person name="Sun Q."/>
        </authorList>
    </citation>
    <scope>NUCLEOTIDE SEQUENCE [LARGE SCALE GENOMIC DNA]</scope>
    <source>
        <strain evidence="8">YIM B02505</strain>
    </source>
</reference>
<dbReference type="Gene3D" id="3.40.1210.10">
    <property type="entry name" value="Survival protein SurE-like phosphatase/nucleotidase"/>
    <property type="match status" value="1"/>
</dbReference>
<dbReference type="PANTHER" id="PTHR30457:SF0">
    <property type="entry name" value="PHOSPHATASE, PUTATIVE (AFU_ORTHOLOGUE AFUA_4G01070)-RELATED"/>
    <property type="match status" value="1"/>
</dbReference>
<keyword evidence="8" id="KW-1185">Reference proteome</keyword>
<gene>
    <name evidence="7" type="primary">surE</name>
    <name evidence="7" type="ORF">JHL18_11695</name>
</gene>
<evidence type="ECO:0000256" key="2">
    <source>
        <dbReference type="ARBA" id="ARBA00011062"/>
    </source>
</evidence>
<evidence type="ECO:0000313" key="8">
    <source>
        <dbReference type="Proteomes" id="UP000596739"/>
    </source>
</evidence>
<proteinExistence type="inferred from homology"/>
<accession>A0ABS1EPN5</accession>
<dbReference type="InterPro" id="IPR030048">
    <property type="entry name" value="SurE"/>
</dbReference>
<dbReference type="GO" id="GO:0008253">
    <property type="term" value="F:5'-nucleotidase activity"/>
    <property type="evidence" value="ECO:0007669"/>
    <property type="project" value="UniProtKB-EC"/>
</dbReference>
<dbReference type="InterPro" id="IPR002828">
    <property type="entry name" value="SurE-like_Pase/nucleotidase"/>
</dbReference>
<keyword evidence="4" id="KW-0479">Metal-binding</keyword>
<comment type="caution">
    <text evidence="7">The sequence shown here is derived from an EMBL/GenBank/DDBJ whole genome shotgun (WGS) entry which is preliminary data.</text>
</comment>
<dbReference type="Pfam" id="PF01975">
    <property type="entry name" value="SurE"/>
    <property type="match status" value="1"/>
</dbReference>
<evidence type="ECO:0000313" key="7">
    <source>
        <dbReference type="EMBL" id="MBK1811289.1"/>
    </source>
</evidence>
<evidence type="ECO:0000256" key="1">
    <source>
        <dbReference type="ARBA" id="ARBA00000815"/>
    </source>
</evidence>
<feature type="domain" description="Survival protein SurE-like phosphatase/nucleotidase" evidence="6">
    <location>
        <begin position="5"/>
        <end position="201"/>
    </location>
</feature>
<evidence type="ECO:0000256" key="4">
    <source>
        <dbReference type="ARBA" id="ARBA00022723"/>
    </source>
</evidence>
<dbReference type="NCBIfam" id="TIGR00087">
    <property type="entry name" value="surE"/>
    <property type="match status" value="1"/>
</dbReference>
<protein>
    <recommendedName>
        <fullName evidence="3">5'-nucleotidase</fullName>
        <ecNumber evidence="3">3.1.3.5</ecNumber>
    </recommendedName>
</protein>
<dbReference type="RefSeq" id="WP_200269351.1">
    <property type="nucleotide sequence ID" value="NZ_JAENHN010000037.1"/>
</dbReference>
<dbReference type="PANTHER" id="PTHR30457">
    <property type="entry name" value="5'-NUCLEOTIDASE SURE"/>
    <property type="match status" value="1"/>
</dbReference>
<name>A0ABS1EPN5_9CLOT</name>
<organism evidence="7 8">
    <name type="scientific">Clostridium yunnanense</name>
    <dbReference type="NCBI Taxonomy" id="2800325"/>
    <lineage>
        <taxon>Bacteria</taxon>
        <taxon>Bacillati</taxon>
        <taxon>Bacillota</taxon>
        <taxon>Clostridia</taxon>
        <taxon>Eubacteriales</taxon>
        <taxon>Clostridiaceae</taxon>
        <taxon>Clostridium</taxon>
    </lineage>
</organism>
<evidence type="ECO:0000256" key="3">
    <source>
        <dbReference type="ARBA" id="ARBA00012643"/>
    </source>
</evidence>
<dbReference type="InterPro" id="IPR036523">
    <property type="entry name" value="SurE-like_sf"/>
</dbReference>
<dbReference type="GO" id="GO:0008254">
    <property type="term" value="F:3'-nucleotidase activity"/>
    <property type="evidence" value="ECO:0007669"/>
    <property type="project" value="UniProtKB-EC"/>
</dbReference>
<keyword evidence="5 7" id="KW-0378">Hydrolase</keyword>
<dbReference type="SUPFAM" id="SSF64167">
    <property type="entry name" value="SurE-like"/>
    <property type="match status" value="1"/>
</dbReference>
<evidence type="ECO:0000259" key="6">
    <source>
        <dbReference type="Pfam" id="PF01975"/>
    </source>
</evidence>
<dbReference type="EMBL" id="JAENHN010000037">
    <property type="protein sequence ID" value="MBK1811289.1"/>
    <property type="molecule type" value="Genomic_DNA"/>
</dbReference>
<dbReference type="Proteomes" id="UP000596739">
    <property type="component" value="Unassembled WGS sequence"/>
</dbReference>
<sequence>MKPLILLTNDDGINSHGLHAAAEALYNIGDLLIVAPAYQQTAMSRSYLRTDGSGVIKAVQFNINGITYDAYQVHGSPAQAVAHGILELTSRKPDLCVSGINFGENIGYSLSCSGTVGAALEACSFDIPALAISLEMNLDLHHDSNYGEQDWSIARYFTELIVKKILKDKWIKEIAVLNVNIPKTANEHTDIVLTTQSTQNYYIFQKPKKRDLSKEFWLKPEIKWSEIELDKHSDIYQLKYEKKVCITPISKNMTVDKKTYTNALRILE</sequence>